<feature type="coiled-coil region" evidence="1">
    <location>
        <begin position="37"/>
        <end position="99"/>
    </location>
</feature>
<evidence type="ECO:0000256" key="3">
    <source>
        <dbReference type="SAM" id="SignalP"/>
    </source>
</evidence>
<gene>
    <name evidence="4" type="ORF">FB45DRAFT_1122665</name>
</gene>
<comment type="caution">
    <text evidence="4">The sequence shown here is derived from an EMBL/GenBank/DDBJ whole genome shotgun (WGS) entry which is preliminary data.</text>
</comment>
<evidence type="ECO:0000256" key="2">
    <source>
        <dbReference type="SAM" id="MobiDB-lite"/>
    </source>
</evidence>
<evidence type="ECO:0000313" key="4">
    <source>
        <dbReference type="EMBL" id="KAJ7609958.1"/>
    </source>
</evidence>
<organism evidence="4 5">
    <name type="scientific">Roridomyces roridus</name>
    <dbReference type="NCBI Taxonomy" id="1738132"/>
    <lineage>
        <taxon>Eukaryota</taxon>
        <taxon>Fungi</taxon>
        <taxon>Dikarya</taxon>
        <taxon>Basidiomycota</taxon>
        <taxon>Agaricomycotina</taxon>
        <taxon>Agaricomycetes</taxon>
        <taxon>Agaricomycetidae</taxon>
        <taxon>Agaricales</taxon>
        <taxon>Marasmiineae</taxon>
        <taxon>Mycenaceae</taxon>
        <taxon>Roridomyces</taxon>
    </lineage>
</organism>
<dbReference type="AlphaFoldDB" id="A0AAD7B543"/>
<protein>
    <submittedName>
        <fullName evidence="4">Uncharacterized protein</fullName>
    </submittedName>
</protein>
<keyword evidence="3" id="KW-0732">Signal</keyword>
<feature type="region of interest" description="Disordered" evidence="2">
    <location>
        <begin position="443"/>
        <end position="467"/>
    </location>
</feature>
<evidence type="ECO:0000256" key="1">
    <source>
        <dbReference type="SAM" id="Coils"/>
    </source>
</evidence>
<feature type="signal peptide" evidence="3">
    <location>
        <begin position="1"/>
        <end position="22"/>
    </location>
</feature>
<sequence length="467" mass="52534">MWLSLVDALFFFPLSIPLPAMSDESNTDDLMYLAEHLSKSRVRIEALEAELEQLRAEPQSVESNEEKYQDQIHGLKADNTALRQQIAALSETVKAKQANIVSSALDGARALNAVLQEAGHTLVDDNGAHLWQKLKASEARVKESRDIATKAIREKIEAEKTTDTTRMERCAVEKRAVDLQATSDKLREAEIAGTQTISELRSKYEAVKAKKNSQRGTLNDLRSENEVLRRDAAARVIKIEELQEVVDKLKEDAEQILAANEAYRKYMFALPGVKVTRLHYHALEPVGSRHSNLLVLLAQIPAAKKVIAMNDSRSYLLAFGPTHQFNQTTNQWSKGSDLAAFDGWTREVFVDRGDFIVYLGSYKCHNLRKLCPGGLPRLNEISEQELHDAALGVPWPQQHAHLLRARFPNGKILVEATGLQFMGFNQRLYDTLKVKFASSVRKRKAEDEREKEGTLKLRKVNPSQGSK</sequence>
<feature type="compositionally biased region" description="Basic and acidic residues" evidence="2">
    <location>
        <begin position="444"/>
        <end position="455"/>
    </location>
</feature>
<accession>A0AAD7B543</accession>
<keyword evidence="5" id="KW-1185">Reference proteome</keyword>
<reference evidence="4" key="1">
    <citation type="submission" date="2023-03" db="EMBL/GenBank/DDBJ databases">
        <title>Massive genome expansion in bonnet fungi (Mycena s.s.) driven by repeated elements and novel gene families across ecological guilds.</title>
        <authorList>
            <consortium name="Lawrence Berkeley National Laboratory"/>
            <person name="Harder C.B."/>
            <person name="Miyauchi S."/>
            <person name="Viragh M."/>
            <person name="Kuo A."/>
            <person name="Thoen E."/>
            <person name="Andreopoulos B."/>
            <person name="Lu D."/>
            <person name="Skrede I."/>
            <person name="Drula E."/>
            <person name="Henrissat B."/>
            <person name="Morin E."/>
            <person name="Kohler A."/>
            <person name="Barry K."/>
            <person name="LaButti K."/>
            <person name="Morin E."/>
            <person name="Salamov A."/>
            <person name="Lipzen A."/>
            <person name="Mereny Z."/>
            <person name="Hegedus B."/>
            <person name="Baldrian P."/>
            <person name="Stursova M."/>
            <person name="Weitz H."/>
            <person name="Taylor A."/>
            <person name="Grigoriev I.V."/>
            <person name="Nagy L.G."/>
            <person name="Martin F."/>
            <person name="Kauserud H."/>
        </authorList>
    </citation>
    <scope>NUCLEOTIDE SEQUENCE</scope>
    <source>
        <strain evidence="4">9284</strain>
    </source>
</reference>
<name>A0AAD7B543_9AGAR</name>
<evidence type="ECO:0000313" key="5">
    <source>
        <dbReference type="Proteomes" id="UP001221142"/>
    </source>
</evidence>
<feature type="chain" id="PRO_5042156328" evidence="3">
    <location>
        <begin position="23"/>
        <end position="467"/>
    </location>
</feature>
<keyword evidence="1" id="KW-0175">Coiled coil</keyword>
<dbReference type="Proteomes" id="UP001221142">
    <property type="component" value="Unassembled WGS sequence"/>
</dbReference>
<dbReference type="EMBL" id="JARKIF010000037">
    <property type="protein sequence ID" value="KAJ7609958.1"/>
    <property type="molecule type" value="Genomic_DNA"/>
</dbReference>
<proteinExistence type="predicted"/>
<feature type="coiled-coil region" evidence="1">
    <location>
        <begin position="204"/>
        <end position="259"/>
    </location>
</feature>